<dbReference type="InterPro" id="IPR006311">
    <property type="entry name" value="TAT_signal"/>
</dbReference>
<accession>A0ABD5VG80</accession>
<evidence type="ECO:0008006" key="4">
    <source>
        <dbReference type="Google" id="ProtNLM"/>
    </source>
</evidence>
<comment type="caution">
    <text evidence="2">The sequence shown here is derived from an EMBL/GenBank/DDBJ whole genome shotgun (WGS) entry which is preliminary data.</text>
</comment>
<proteinExistence type="predicted"/>
<keyword evidence="3" id="KW-1185">Reference proteome</keyword>
<reference evidence="2 3" key="1">
    <citation type="journal article" date="2019" name="Int. J. Syst. Evol. Microbiol.">
        <title>The Global Catalogue of Microorganisms (GCM) 10K type strain sequencing project: providing services to taxonomists for standard genome sequencing and annotation.</title>
        <authorList>
            <consortium name="The Broad Institute Genomics Platform"/>
            <consortium name="The Broad Institute Genome Sequencing Center for Infectious Disease"/>
            <person name="Wu L."/>
            <person name="Ma J."/>
        </authorList>
    </citation>
    <scope>NUCLEOTIDE SEQUENCE [LARGE SCALE GENOMIC DNA]</scope>
    <source>
        <strain evidence="2 3">GX26</strain>
    </source>
</reference>
<gene>
    <name evidence="2" type="ORF">ACFQGB_16945</name>
</gene>
<evidence type="ECO:0000313" key="2">
    <source>
        <dbReference type="EMBL" id="MFC6954554.1"/>
    </source>
</evidence>
<name>A0ABD5VG80_9EURY</name>
<organism evidence="2 3">
    <name type="scientific">Halorubellus litoreus</name>
    <dbReference type="NCBI Taxonomy" id="755308"/>
    <lineage>
        <taxon>Archaea</taxon>
        <taxon>Methanobacteriati</taxon>
        <taxon>Methanobacteriota</taxon>
        <taxon>Stenosarchaea group</taxon>
        <taxon>Halobacteria</taxon>
        <taxon>Halobacteriales</taxon>
        <taxon>Halorubellaceae</taxon>
        <taxon>Halorubellus</taxon>
    </lineage>
</organism>
<sequence length="208" mass="22115">MNRRRMLGLTAGSIVGATALGAFSGSALAWNGLQIEFKGCTEVWVITTQGDLKDGTVDLSVSRPPVVHVVVGHDDGTLECRELLATHENATTVPGQYGDLAVLKLAVDDGEKVLGVITYNRLSVGQNWSEAFDRPSCWAVNEHACATNSDAPSFFDADCVEEALEDVNKAAYECDASIVTGSWERGGGKEDDPEGTSRGRGRGNGRGR</sequence>
<feature type="compositionally biased region" description="Basic residues" evidence="1">
    <location>
        <begin position="199"/>
        <end position="208"/>
    </location>
</feature>
<protein>
    <recommendedName>
        <fullName evidence="4">SipW-cognate class signal peptide</fullName>
    </recommendedName>
</protein>
<dbReference type="AlphaFoldDB" id="A0ABD5VG80"/>
<dbReference type="EMBL" id="JBHSXN010000003">
    <property type="protein sequence ID" value="MFC6954554.1"/>
    <property type="molecule type" value="Genomic_DNA"/>
</dbReference>
<evidence type="ECO:0000256" key="1">
    <source>
        <dbReference type="SAM" id="MobiDB-lite"/>
    </source>
</evidence>
<feature type="region of interest" description="Disordered" evidence="1">
    <location>
        <begin position="181"/>
        <end position="208"/>
    </location>
</feature>
<dbReference type="PROSITE" id="PS51318">
    <property type="entry name" value="TAT"/>
    <property type="match status" value="1"/>
</dbReference>
<dbReference type="Proteomes" id="UP001596395">
    <property type="component" value="Unassembled WGS sequence"/>
</dbReference>
<dbReference type="RefSeq" id="WP_336351498.1">
    <property type="nucleotide sequence ID" value="NZ_JAZAQL010000003.1"/>
</dbReference>
<evidence type="ECO:0000313" key="3">
    <source>
        <dbReference type="Proteomes" id="UP001596395"/>
    </source>
</evidence>